<dbReference type="EMBL" id="CP098023">
    <property type="protein sequence ID" value="WKD50718.1"/>
    <property type="molecule type" value="Genomic_DNA"/>
</dbReference>
<evidence type="ECO:0000256" key="1">
    <source>
        <dbReference type="SAM" id="MobiDB-lite"/>
    </source>
</evidence>
<protein>
    <submittedName>
        <fullName evidence="2">Uncharacterized protein</fullName>
    </submittedName>
</protein>
<organism evidence="2 3">
    <name type="scientific">Microbulbifer spongiae</name>
    <dbReference type="NCBI Taxonomy" id="2944933"/>
    <lineage>
        <taxon>Bacteria</taxon>
        <taxon>Pseudomonadati</taxon>
        <taxon>Pseudomonadota</taxon>
        <taxon>Gammaproteobacteria</taxon>
        <taxon>Cellvibrionales</taxon>
        <taxon>Microbulbiferaceae</taxon>
        <taxon>Microbulbifer</taxon>
    </lineage>
</organism>
<reference evidence="2 3" key="1">
    <citation type="submission" date="2022-05" db="EMBL/GenBank/DDBJ databases">
        <title>Microbulbifer sp. nov., isolated from sponge.</title>
        <authorList>
            <person name="Gao L."/>
        </authorList>
    </citation>
    <scope>NUCLEOTIDE SEQUENCE [LARGE SCALE GENOMIC DNA]</scope>
    <source>
        <strain evidence="2 3">MI-G</strain>
    </source>
</reference>
<sequence length="81" mass="9148">MTAVPTAASGAIAKQRPSGRRESYKRYTRSAKTNNDIGKGAFLDQKFIEQRIPNKNGWWHVGRKHQQEASGHHRLYSIGAQ</sequence>
<gene>
    <name evidence="2" type="ORF">M8T91_04625</name>
</gene>
<dbReference type="RefSeq" id="WP_301417283.1">
    <property type="nucleotide sequence ID" value="NZ_CP098023.1"/>
</dbReference>
<proteinExistence type="predicted"/>
<keyword evidence="3" id="KW-1185">Reference proteome</keyword>
<accession>A0ABY9EFA0</accession>
<evidence type="ECO:0000313" key="2">
    <source>
        <dbReference type="EMBL" id="WKD50718.1"/>
    </source>
</evidence>
<feature type="region of interest" description="Disordered" evidence="1">
    <location>
        <begin position="1"/>
        <end position="31"/>
    </location>
</feature>
<dbReference type="Proteomes" id="UP001321520">
    <property type="component" value="Chromosome"/>
</dbReference>
<evidence type="ECO:0000313" key="3">
    <source>
        <dbReference type="Proteomes" id="UP001321520"/>
    </source>
</evidence>
<name>A0ABY9EFA0_9GAMM</name>